<keyword evidence="1" id="KW-0812">Transmembrane</keyword>
<evidence type="ECO:0000256" key="1">
    <source>
        <dbReference type="SAM" id="Phobius"/>
    </source>
</evidence>
<feature type="transmembrane region" description="Helical" evidence="1">
    <location>
        <begin position="30"/>
        <end position="50"/>
    </location>
</feature>
<keyword evidence="1" id="KW-1133">Transmembrane helix</keyword>
<evidence type="ECO:0000313" key="2">
    <source>
        <dbReference type="EMBL" id="KAF0556075.1"/>
    </source>
</evidence>
<organism evidence="2 3">
    <name type="scientific">Gigaspora margarita</name>
    <dbReference type="NCBI Taxonomy" id="4874"/>
    <lineage>
        <taxon>Eukaryota</taxon>
        <taxon>Fungi</taxon>
        <taxon>Fungi incertae sedis</taxon>
        <taxon>Mucoromycota</taxon>
        <taxon>Glomeromycotina</taxon>
        <taxon>Glomeromycetes</taxon>
        <taxon>Diversisporales</taxon>
        <taxon>Gigasporaceae</taxon>
        <taxon>Gigaspora</taxon>
    </lineage>
</organism>
<proteinExistence type="predicted"/>
<gene>
    <name evidence="2" type="ORF">F8M41_016279</name>
</gene>
<dbReference type="AlphaFoldDB" id="A0A8H4EUU9"/>
<dbReference type="Proteomes" id="UP000439903">
    <property type="component" value="Unassembled WGS sequence"/>
</dbReference>
<evidence type="ECO:0000313" key="3">
    <source>
        <dbReference type="Proteomes" id="UP000439903"/>
    </source>
</evidence>
<dbReference type="EMBL" id="WTPW01000036">
    <property type="protein sequence ID" value="KAF0556075.1"/>
    <property type="molecule type" value="Genomic_DNA"/>
</dbReference>
<reference evidence="2 3" key="1">
    <citation type="journal article" date="2019" name="Environ. Microbiol.">
        <title>At the nexus of three kingdoms: the genome of the mycorrhizal fungus Gigaspora margarita provides insights into plant, endobacterial and fungal interactions.</title>
        <authorList>
            <person name="Venice F."/>
            <person name="Ghignone S."/>
            <person name="Salvioli di Fossalunga A."/>
            <person name="Amselem J."/>
            <person name="Novero M."/>
            <person name="Xianan X."/>
            <person name="Sedzielewska Toro K."/>
            <person name="Morin E."/>
            <person name="Lipzen A."/>
            <person name="Grigoriev I.V."/>
            <person name="Henrissat B."/>
            <person name="Martin F.M."/>
            <person name="Bonfante P."/>
        </authorList>
    </citation>
    <scope>NUCLEOTIDE SEQUENCE [LARGE SCALE GENOMIC DNA]</scope>
    <source>
        <strain evidence="2 3">BEG34</strain>
    </source>
</reference>
<keyword evidence="3" id="KW-1185">Reference proteome</keyword>
<protein>
    <submittedName>
        <fullName evidence="2">Uncharacterized protein</fullName>
    </submittedName>
</protein>
<accession>A0A8H4EUU9</accession>
<comment type="caution">
    <text evidence="2">The sequence shown here is derived from an EMBL/GenBank/DDBJ whole genome shotgun (WGS) entry which is preliminary data.</text>
</comment>
<name>A0A8H4EUU9_GIGMA</name>
<sequence length="140" mass="15522">MPDQESFCCRRWNHCWCHHWLVPSSLSSQVSLQVLLYAFLSFDFAIGVVITGKHNFAIACFFSYLDTNASLFSGAISPLELVLVKLLGSSFSDVILPLELSLLEVLESPFSGVILLLGSITKTIRAAVFEYVFVLDKGLT</sequence>
<keyword evidence="1" id="KW-0472">Membrane</keyword>